<protein>
    <submittedName>
        <fullName evidence="3">Lipoprotein</fullName>
    </submittedName>
</protein>
<accession>A0ABQ5JIV2</accession>
<feature type="region of interest" description="Disordered" evidence="1">
    <location>
        <begin position="23"/>
        <end position="96"/>
    </location>
</feature>
<dbReference type="RefSeq" id="WP_244055532.1">
    <property type="nucleotide sequence ID" value="NZ_BQXH01000013.1"/>
</dbReference>
<feature type="chain" id="PRO_5046968581" evidence="2">
    <location>
        <begin position="24"/>
        <end position="297"/>
    </location>
</feature>
<keyword evidence="2" id="KW-0732">Signal</keyword>
<feature type="compositionally biased region" description="Low complexity" evidence="1">
    <location>
        <begin position="52"/>
        <end position="82"/>
    </location>
</feature>
<keyword evidence="3" id="KW-0449">Lipoprotein</keyword>
<keyword evidence="4" id="KW-1185">Reference proteome</keyword>
<dbReference type="PROSITE" id="PS51257">
    <property type="entry name" value="PROKAR_LIPOPROTEIN"/>
    <property type="match status" value="1"/>
</dbReference>
<feature type="compositionally biased region" description="Polar residues" evidence="1">
    <location>
        <begin position="31"/>
        <end position="42"/>
    </location>
</feature>
<reference evidence="3" key="1">
    <citation type="journal article" date="2022" name="Int. J. Syst. Evol. Microbiol.">
        <title>A novel species of lactic acid bacteria, Ligilactobacillus pabuli sp. nov., isolated from alfalfa silage.</title>
        <authorList>
            <person name="Tohno M."/>
            <person name="Tanizawa Y."/>
            <person name="Sawada H."/>
            <person name="Sakamoto M."/>
            <person name="Ohkuma M."/>
            <person name="Kobayashi H."/>
        </authorList>
    </citation>
    <scope>NUCLEOTIDE SEQUENCE</scope>
    <source>
        <strain evidence="3">AF129</strain>
    </source>
</reference>
<feature type="signal peptide" evidence="2">
    <location>
        <begin position="1"/>
        <end position="23"/>
    </location>
</feature>
<sequence>MKKTILKVTVAALTLLLAGCGSGTKQKDVAKNSSTSVKTEQTSSHKAKKHASSSTSSKKTSSSVKDSSQTGSNGSTGSNNNGNQGGGHSEAPTNNEPRLVTINSALNRTLGHVLLPQADGLGQGSANLNARTTGDSANYTVYYSVGNRPLPVNDPAVQNEIPYATVSKKTYGSVAAAKASINYRSGAGEEGLPKVDLGHNISGTIDSGAGNRYLHWNEGQWSLVVHAAAVNGEEPTAKAKQVVELLEKYYLPAPKTVASGEFEVSGGNKLTWQDQTTVYSVTGPSLETIIIMAASMK</sequence>
<evidence type="ECO:0000313" key="4">
    <source>
        <dbReference type="Proteomes" id="UP001055149"/>
    </source>
</evidence>
<gene>
    <name evidence="3" type="ORF">LPAF129_14740</name>
</gene>
<name>A0ABQ5JIV2_9LACO</name>
<evidence type="ECO:0000313" key="3">
    <source>
        <dbReference type="EMBL" id="GKS81788.1"/>
    </source>
</evidence>
<evidence type="ECO:0000256" key="2">
    <source>
        <dbReference type="SAM" id="SignalP"/>
    </source>
</evidence>
<evidence type="ECO:0000256" key="1">
    <source>
        <dbReference type="SAM" id="MobiDB-lite"/>
    </source>
</evidence>
<organism evidence="3 4">
    <name type="scientific">Ligilactobacillus pabuli</name>
    <dbReference type="NCBI Taxonomy" id="2886039"/>
    <lineage>
        <taxon>Bacteria</taxon>
        <taxon>Bacillati</taxon>
        <taxon>Bacillota</taxon>
        <taxon>Bacilli</taxon>
        <taxon>Lactobacillales</taxon>
        <taxon>Lactobacillaceae</taxon>
        <taxon>Ligilactobacillus</taxon>
    </lineage>
</organism>
<dbReference type="EMBL" id="BQXH01000013">
    <property type="protein sequence ID" value="GKS81788.1"/>
    <property type="molecule type" value="Genomic_DNA"/>
</dbReference>
<proteinExistence type="predicted"/>
<dbReference type="Proteomes" id="UP001055149">
    <property type="component" value="Unassembled WGS sequence"/>
</dbReference>
<comment type="caution">
    <text evidence="3">The sequence shown here is derived from an EMBL/GenBank/DDBJ whole genome shotgun (WGS) entry which is preliminary data.</text>
</comment>